<evidence type="ECO:0000313" key="4">
    <source>
        <dbReference type="Proteomes" id="UP000319342"/>
    </source>
</evidence>
<keyword evidence="4" id="KW-1185">Reference proteome</keyword>
<dbReference type="Gene3D" id="3.40.30.10">
    <property type="entry name" value="Glutaredoxin"/>
    <property type="match status" value="1"/>
</dbReference>
<keyword evidence="1" id="KW-0175">Coiled coil</keyword>
<evidence type="ECO:0000313" key="3">
    <source>
        <dbReference type="EMBL" id="QDU84573.1"/>
    </source>
</evidence>
<gene>
    <name evidence="3" type="ORF">Pla163_16840</name>
</gene>
<dbReference type="SUPFAM" id="SSF52833">
    <property type="entry name" value="Thioredoxin-like"/>
    <property type="match status" value="1"/>
</dbReference>
<evidence type="ECO:0008006" key="5">
    <source>
        <dbReference type="Google" id="ProtNLM"/>
    </source>
</evidence>
<keyword evidence="2" id="KW-0732">Signal</keyword>
<evidence type="ECO:0000256" key="2">
    <source>
        <dbReference type="SAM" id="SignalP"/>
    </source>
</evidence>
<dbReference type="AlphaFoldDB" id="A0A518CZC6"/>
<evidence type="ECO:0000256" key="1">
    <source>
        <dbReference type="SAM" id="Coils"/>
    </source>
</evidence>
<dbReference type="OrthoDB" id="272786at2"/>
<feature type="chain" id="PRO_5022105515" description="Thiol-disulfide oxidoreductase" evidence="2">
    <location>
        <begin position="21"/>
        <end position="545"/>
    </location>
</feature>
<feature type="coiled-coil region" evidence="1">
    <location>
        <begin position="284"/>
        <end position="311"/>
    </location>
</feature>
<proteinExistence type="predicted"/>
<accession>A0A518CZC6</accession>
<protein>
    <recommendedName>
        <fullName evidence="5">Thiol-disulfide oxidoreductase</fullName>
    </recommendedName>
</protein>
<reference evidence="3 4" key="1">
    <citation type="submission" date="2019-02" db="EMBL/GenBank/DDBJ databases">
        <title>Deep-cultivation of Planctomycetes and their phenomic and genomic characterization uncovers novel biology.</title>
        <authorList>
            <person name="Wiegand S."/>
            <person name="Jogler M."/>
            <person name="Boedeker C."/>
            <person name="Pinto D."/>
            <person name="Vollmers J."/>
            <person name="Rivas-Marin E."/>
            <person name="Kohn T."/>
            <person name="Peeters S.H."/>
            <person name="Heuer A."/>
            <person name="Rast P."/>
            <person name="Oberbeckmann S."/>
            <person name="Bunk B."/>
            <person name="Jeske O."/>
            <person name="Meyerdierks A."/>
            <person name="Storesund J.E."/>
            <person name="Kallscheuer N."/>
            <person name="Luecker S."/>
            <person name="Lage O.M."/>
            <person name="Pohl T."/>
            <person name="Merkel B.J."/>
            <person name="Hornburger P."/>
            <person name="Mueller R.-W."/>
            <person name="Bruemmer F."/>
            <person name="Labrenz M."/>
            <person name="Spormann A.M."/>
            <person name="Op den Camp H."/>
            <person name="Overmann J."/>
            <person name="Amann R."/>
            <person name="Jetten M.S.M."/>
            <person name="Mascher T."/>
            <person name="Medema M.H."/>
            <person name="Devos D.P."/>
            <person name="Kaster A.-K."/>
            <person name="Ovreas L."/>
            <person name="Rohde M."/>
            <person name="Galperin M.Y."/>
            <person name="Jogler C."/>
        </authorList>
    </citation>
    <scope>NUCLEOTIDE SEQUENCE [LARGE SCALE GENOMIC DNA]</scope>
    <source>
        <strain evidence="3 4">Pla163</strain>
    </source>
</reference>
<organism evidence="3 4">
    <name type="scientific">Rohdeia mirabilis</name>
    <dbReference type="NCBI Taxonomy" id="2528008"/>
    <lineage>
        <taxon>Bacteria</taxon>
        <taxon>Pseudomonadati</taxon>
        <taxon>Planctomycetota</taxon>
        <taxon>Planctomycetia</taxon>
        <taxon>Planctomycetia incertae sedis</taxon>
        <taxon>Rohdeia</taxon>
    </lineage>
</organism>
<name>A0A518CZC6_9BACT</name>
<dbReference type="InterPro" id="IPR036249">
    <property type="entry name" value="Thioredoxin-like_sf"/>
</dbReference>
<dbReference type="RefSeq" id="WP_145186362.1">
    <property type="nucleotide sequence ID" value="NZ_CP036290.1"/>
</dbReference>
<dbReference type="Proteomes" id="UP000319342">
    <property type="component" value="Chromosome"/>
</dbReference>
<feature type="signal peptide" evidence="2">
    <location>
        <begin position="1"/>
        <end position="20"/>
    </location>
</feature>
<sequence precursor="true">MGTRLVAVLAALLVAGGAGSARSSAQVFVAAPSARLASTAPAVAPTVAPARALARTAAHQDEPDASIPPEFRVAPWTAHYPGSPDDPAVWRAARERLAQKDRAALPVQAAAGFVLTFLDASDRAPTDASSALAVLLTPTPPEVWGVDLVGPAAVARGLVRAQARPEAYGTWADALASTTSRLPSGALARFARGLALESTGDLDGGLELLLSEAQAEGPVAPIARGAAFELVRAAVASRMRLWLGAWSARDDALPEHPVRQAWPVMERLLALGEGRAAWWAWVRIDALDLTAEELEERRAALLARLADEFADAPWMDQVARSAISVATEATRSDLLALLERVGERATSDEVRAWSLFARSEIVAEVEPAEPKVAADLLERLIADHPGHELAASARPRIFALRNLCVGSQLPQFDRPDSLGRTLDLESRRGRVVALVFFEDASEQGGALGVLDQLSLLFPRDRFEVVGVSVDSDVRAAREAHAASGREWDVSWQGARNSAWPVSWDIKSFPSLFVIDAAGTIRARDVFGAELTSTVLDLLGQRGTGR</sequence>
<dbReference type="EMBL" id="CP036290">
    <property type="protein sequence ID" value="QDU84573.1"/>
    <property type="molecule type" value="Genomic_DNA"/>
</dbReference>